<reference evidence="1" key="1">
    <citation type="submission" date="2021-12" db="EMBL/GenBank/DDBJ databases">
        <authorList>
            <person name="Khadka S."/>
            <person name="Uribe D.A."/>
            <person name="Klipsch I.N."/>
            <person name="Rene S.R."/>
            <person name="Jimenez M.L."/>
            <person name="Saini B.K."/>
            <person name="Zugasti M."/>
            <person name="Bullon R.M."/>
            <person name="Sharp C.D."/>
            <person name="Kapinga K.O."/>
            <person name="Warner C.P."/>
            <person name="Sarinana J."/>
            <person name="Jimenez A."/>
            <person name="Layton S.R."/>
            <person name="Nayek S."/>
            <person name="Hughes L.E."/>
            <person name="Garlena R.A."/>
            <person name="Russell D.A."/>
            <person name="Jacobs-Sera D."/>
            <person name="Hatfull G.F."/>
        </authorList>
    </citation>
    <scope>NUCLEOTIDE SEQUENCE</scope>
</reference>
<gene>
    <name evidence="1" type="primary">181</name>
    <name evidence="1" type="ORF">SEA_TOMAS_181</name>
</gene>
<protein>
    <submittedName>
        <fullName evidence="1">Uncharacterized protein</fullName>
    </submittedName>
</protein>
<proteinExistence type="predicted"/>
<dbReference type="Proteomes" id="UP001202581">
    <property type="component" value="Segment"/>
</dbReference>
<dbReference type="GeneID" id="77926899"/>
<name>A0AA49BRT3_9CAUD</name>
<accession>A0AA49BRT3</accession>
<keyword evidence="2" id="KW-1185">Reference proteome</keyword>
<evidence type="ECO:0000313" key="1">
    <source>
        <dbReference type="EMBL" id="UMO76332.1"/>
    </source>
</evidence>
<dbReference type="KEGG" id="vg:77926899"/>
<dbReference type="RefSeq" id="YP_010651271.1">
    <property type="nucleotide sequence ID" value="NC_070781.1"/>
</dbReference>
<organism evidence="1 2">
    <name type="scientific">Streptomyces phage Tomas</name>
    <dbReference type="NCBI Taxonomy" id="2914443"/>
    <lineage>
        <taxon>Viruses</taxon>
        <taxon>Duplodnaviria</taxon>
        <taxon>Heunggongvirae</taxon>
        <taxon>Uroviricota</taxon>
        <taxon>Caudoviricetes</taxon>
        <taxon>Stanwilliamsviridae</taxon>
        <taxon>Boydwoodruffvirinae</taxon>
        <taxon>Tomasvirus</taxon>
        <taxon>Tomasvirus tomas</taxon>
    </lineage>
</organism>
<dbReference type="EMBL" id="OL829978">
    <property type="protein sequence ID" value="UMO76332.1"/>
    <property type="molecule type" value="Genomic_DNA"/>
</dbReference>
<sequence length="33" mass="4057">MKTITRLKLLVTKLKPYLPMALLWWKSRKNKTR</sequence>
<evidence type="ECO:0000313" key="2">
    <source>
        <dbReference type="Proteomes" id="UP001202581"/>
    </source>
</evidence>